<keyword evidence="3" id="KW-1185">Reference proteome</keyword>
<evidence type="ECO:0000313" key="2">
    <source>
        <dbReference type="EMBL" id="MDF0589973.1"/>
    </source>
</evidence>
<dbReference type="InterPro" id="IPR052926">
    <property type="entry name" value="Metallo-beta-lactamase_dom"/>
</dbReference>
<evidence type="ECO:0000259" key="1">
    <source>
        <dbReference type="Pfam" id="PF00753"/>
    </source>
</evidence>
<organism evidence="2 3">
    <name type="scientific">Candidatus Methanocrinis natronophilus</name>
    <dbReference type="NCBI Taxonomy" id="3033396"/>
    <lineage>
        <taxon>Archaea</taxon>
        <taxon>Methanobacteriati</taxon>
        <taxon>Methanobacteriota</taxon>
        <taxon>Stenosarchaea group</taxon>
        <taxon>Methanomicrobia</taxon>
        <taxon>Methanotrichales</taxon>
        <taxon>Methanotrichaceae</taxon>
        <taxon>Methanocrinis</taxon>
    </lineage>
</organism>
<protein>
    <submittedName>
        <fullName evidence="2">MBL fold metallo-hydrolase</fullName>
    </submittedName>
</protein>
<gene>
    <name evidence="2" type="ORF">P0O15_02110</name>
</gene>
<accession>A0ABT5X5K7</accession>
<dbReference type="PANTHER" id="PTHR13754:SF13">
    <property type="entry name" value="METALLO-BETA-LACTAMASE SUPERFAMILY PROTEIN (AFU_ORTHOLOGUE AFUA_3G07630)"/>
    <property type="match status" value="1"/>
</dbReference>
<comment type="caution">
    <text evidence="2">The sequence shown here is derived from an EMBL/GenBank/DDBJ whole genome shotgun (WGS) entry which is preliminary data.</text>
</comment>
<dbReference type="Pfam" id="PF00753">
    <property type="entry name" value="Lactamase_B"/>
    <property type="match status" value="1"/>
</dbReference>
<dbReference type="Proteomes" id="UP001220010">
    <property type="component" value="Unassembled WGS sequence"/>
</dbReference>
<dbReference type="InterPro" id="IPR041712">
    <property type="entry name" value="DHPS-like_MBL-fold"/>
</dbReference>
<dbReference type="InterPro" id="IPR001279">
    <property type="entry name" value="Metallo-B-lactamas"/>
</dbReference>
<evidence type="ECO:0000313" key="3">
    <source>
        <dbReference type="Proteomes" id="UP001220010"/>
    </source>
</evidence>
<sequence>MKRKMRLVTLVENSAGLRGGVLAEHGFSAYLEVGGFRLLFDAGQTYAASRNADLLGIDLAGVPIALSHGHYDHTGGLLNLLKSTGPVPIYAHPDVFSSRYTRRDGALRQIGIPFDRGDLEEMGAAFDLSRMAREISPGVWLTGEVPKTTEYEVVREDLLVVSEDGKIEVDPIADDQALALVFKRGLFVILGCAHSGMINTLLHAQRVTGVERILGVAGGTHLGYGGEERRELPYPKG</sequence>
<dbReference type="Gene3D" id="3.60.15.10">
    <property type="entry name" value="Ribonuclease Z/Hydroxyacylglutathione hydrolase-like"/>
    <property type="match status" value="1"/>
</dbReference>
<dbReference type="InterPro" id="IPR036866">
    <property type="entry name" value="RibonucZ/Hydroxyglut_hydro"/>
</dbReference>
<dbReference type="CDD" id="cd07713">
    <property type="entry name" value="DHPS-like_MBL-fold"/>
    <property type="match status" value="1"/>
</dbReference>
<dbReference type="RefSeq" id="WP_316965726.1">
    <property type="nucleotide sequence ID" value="NZ_JARFPK010000005.1"/>
</dbReference>
<name>A0ABT5X5K7_9EURY</name>
<dbReference type="EMBL" id="JARFPK010000005">
    <property type="protein sequence ID" value="MDF0589973.1"/>
    <property type="molecule type" value="Genomic_DNA"/>
</dbReference>
<feature type="domain" description="Metallo-beta-lactamase" evidence="1">
    <location>
        <begin position="27"/>
        <end position="130"/>
    </location>
</feature>
<proteinExistence type="predicted"/>
<dbReference type="PANTHER" id="PTHR13754">
    <property type="entry name" value="METALLO-BETA-LACTAMASE SUPERFAMILY PROTEIN"/>
    <property type="match status" value="1"/>
</dbReference>
<reference evidence="2 3" key="1">
    <citation type="submission" date="2023-03" db="EMBL/GenBank/DDBJ databases">
        <title>WGS of Methanotrichaceae archaeon Mx.</title>
        <authorList>
            <person name="Sorokin D.Y."/>
            <person name="Merkel A.Y."/>
        </authorList>
    </citation>
    <scope>NUCLEOTIDE SEQUENCE [LARGE SCALE GENOMIC DNA]</scope>
    <source>
        <strain evidence="2 3">Mx</strain>
    </source>
</reference>
<dbReference type="SUPFAM" id="SSF56281">
    <property type="entry name" value="Metallo-hydrolase/oxidoreductase"/>
    <property type="match status" value="1"/>
</dbReference>